<dbReference type="InterPro" id="IPR016137">
    <property type="entry name" value="RGS"/>
</dbReference>
<proteinExistence type="predicted"/>
<keyword evidence="1" id="KW-0812">Transmembrane</keyword>
<gene>
    <name evidence="3" type="ORF">NAEGRDRAFT_73571</name>
</gene>
<dbReference type="SUPFAM" id="SSF48097">
    <property type="entry name" value="Regulator of G-protein signaling, RGS"/>
    <property type="match status" value="1"/>
</dbReference>
<protein>
    <submittedName>
        <fullName evidence="3">Predicted protein</fullName>
    </submittedName>
</protein>
<dbReference type="InParanoid" id="D2VX05"/>
<name>D2VX05_NAEGR</name>
<dbReference type="GeneID" id="8858615"/>
<keyword evidence="4" id="KW-1185">Reference proteome</keyword>
<dbReference type="PROSITE" id="PS50132">
    <property type="entry name" value="RGS"/>
    <property type="match status" value="1"/>
</dbReference>
<feature type="transmembrane region" description="Helical" evidence="1">
    <location>
        <begin position="271"/>
        <end position="294"/>
    </location>
</feature>
<dbReference type="RefSeq" id="XP_002671528.1">
    <property type="nucleotide sequence ID" value="XM_002671482.1"/>
</dbReference>
<reference evidence="3 4" key="1">
    <citation type="journal article" date="2010" name="Cell">
        <title>The genome of Naegleria gruberi illuminates early eukaryotic versatility.</title>
        <authorList>
            <person name="Fritz-Laylin L.K."/>
            <person name="Prochnik S.E."/>
            <person name="Ginger M.L."/>
            <person name="Dacks J.B."/>
            <person name="Carpenter M.L."/>
            <person name="Field M.C."/>
            <person name="Kuo A."/>
            <person name="Paredez A."/>
            <person name="Chapman J."/>
            <person name="Pham J."/>
            <person name="Shu S."/>
            <person name="Neupane R."/>
            <person name="Cipriano M."/>
            <person name="Mancuso J."/>
            <person name="Tu H."/>
            <person name="Salamov A."/>
            <person name="Lindquist E."/>
            <person name="Shapiro H."/>
            <person name="Lucas S."/>
            <person name="Grigoriev I.V."/>
            <person name="Cande W.Z."/>
            <person name="Fulton C."/>
            <person name="Rokhsar D.S."/>
            <person name="Dawson S.C."/>
        </authorList>
    </citation>
    <scope>NUCLEOTIDE SEQUENCE [LARGE SCALE GENOMIC DNA]</scope>
    <source>
        <strain evidence="3 4">NEG-M</strain>
    </source>
</reference>
<dbReference type="AlphaFoldDB" id="D2VX05"/>
<evidence type="ECO:0000259" key="2">
    <source>
        <dbReference type="PROSITE" id="PS50132"/>
    </source>
</evidence>
<keyword evidence="1" id="KW-0472">Membrane</keyword>
<organism evidence="4">
    <name type="scientific">Naegleria gruberi</name>
    <name type="common">Amoeba</name>
    <dbReference type="NCBI Taxonomy" id="5762"/>
    <lineage>
        <taxon>Eukaryota</taxon>
        <taxon>Discoba</taxon>
        <taxon>Heterolobosea</taxon>
        <taxon>Tetramitia</taxon>
        <taxon>Eutetramitia</taxon>
        <taxon>Vahlkampfiidae</taxon>
        <taxon>Naegleria</taxon>
    </lineage>
</organism>
<dbReference type="Proteomes" id="UP000006671">
    <property type="component" value="Unassembled WGS sequence"/>
</dbReference>
<dbReference type="EMBL" id="GG738905">
    <property type="protein sequence ID" value="EFC38784.1"/>
    <property type="molecule type" value="Genomic_DNA"/>
</dbReference>
<dbReference type="InterPro" id="IPR036305">
    <property type="entry name" value="RGS_sf"/>
</dbReference>
<dbReference type="VEuPathDB" id="AmoebaDB:NAEGRDRAFT_73571"/>
<dbReference type="InterPro" id="IPR044926">
    <property type="entry name" value="RGS_subdomain_2"/>
</dbReference>
<sequence length="502" mass="57643">MTNISSSENIDTSQHVSYEMKIVSPPTGSNLTSLTSQTTIDIVDIDNQMAKRDSIHKQKSLPSSLKTPRSSSVTKFYNKAFKIHTCCGILELNCLKLTSMIALSISTVAFCLLLAAISVNYSIVTNLYNNVQVLQTDASYYRDLMKLSCRVSAVSEYNRTLSLQYTDLFMTYHDKYYEVLNVLLVSVPDNVVYSKRNNMSREDVRSRKAVKVELSVVDMVRASNYTQAINTLDSSLYQYYLAGYPEEVQPVLDYVINMQNLIADEDLATTLISLIILVVSMVIVIPVLVAYIALSVRKDTTKEKQLRQVKKYMLMDTINDPALSEKFKEFCKIERSEENFLLLEKISDYKKLCERSFEIQVFLYDTDILSGSDQFSETTTSSNEDASKKKKGKKGFTEKDLYDIEKKKFEIAFEIHTDFLDVRGERSVNTSKQIADNVKQSLDYFAKGENESLPENLFEIVECEMCVLMMDTHHRFKVVYEQQLKEKRKILTTIKRKIENRK</sequence>
<feature type="transmembrane region" description="Helical" evidence="1">
    <location>
        <begin position="100"/>
        <end position="123"/>
    </location>
</feature>
<accession>D2VX05</accession>
<evidence type="ECO:0000256" key="1">
    <source>
        <dbReference type="SAM" id="Phobius"/>
    </source>
</evidence>
<keyword evidence="1" id="KW-1133">Transmembrane helix</keyword>
<dbReference type="Gene3D" id="1.10.167.10">
    <property type="entry name" value="Regulator of G-protein Signalling 4, domain 2"/>
    <property type="match status" value="1"/>
</dbReference>
<feature type="domain" description="RGS" evidence="2">
    <location>
        <begin position="313"/>
        <end position="351"/>
    </location>
</feature>
<evidence type="ECO:0000313" key="4">
    <source>
        <dbReference type="Proteomes" id="UP000006671"/>
    </source>
</evidence>
<evidence type="ECO:0000313" key="3">
    <source>
        <dbReference type="EMBL" id="EFC38784.1"/>
    </source>
</evidence>
<dbReference type="KEGG" id="ngr:NAEGRDRAFT_73571"/>